<dbReference type="RefSeq" id="WP_193995076.1">
    <property type="nucleotide sequence ID" value="NZ_JADEXP010000242.1"/>
</dbReference>
<dbReference type="Proteomes" id="UP000615026">
    <property type="component" value="Unassembled WGS sequence"/>
</dbReference>
<accession>A0A928ZX76</accession>
<comment type="caution">
    <text evidence="2">The sequence shown here is derived from an EMBL/GenBank/DDBJ whole genome shotgun (WGS) entry which is preliminary data.</text>
</comment>
<dbReference type="InterPro" id="IPR029057">
    <property type="entry name" value="PRTase-like"/>
</dbReference>
<dbReference type="CDD" id="cd06223">
    <property type="entry name" value="PRTases_typeI"/>
    <property type="match status" value="1"/>
</dbReference>
<reference evidence="2" key="1">
    <citation type="submission" date="2020-10" db="EMBL/GenBank/DDBJ databases">
        <authorList>
            <person name="Castelo-Branco R."/>
            <person name="Eusebio N."/>
            <person name="Adriana R."/>
            <person name="Vieira A."/>
            <person name="Brugerolle De Fraissinette N."/>
            <person name="Rezende De Castro R."/>
            <person name="Schneider M.P."/>
            <person name="Vasconcelos V."/>
            <person name="Leao P.N."/>
        </authorList>
    </citation>
    <scope>NUCLEOTIDE SEQUENCE</scope>
    <source>
        <strain evidence="2">LEGE 11479</strain>
    </source>
</reference>
<keyword evidence="2" id="KW-0808">Transferase</keyword>
<dbReference type="GO" id="GO:0016757">
    <property type="term" value="F:glycosyltransferase activity"/>
    <property type="evidence" value="ECO:0007669"/>
    <property type="project" value="UniProtKB-KW"/>
</dbReference>
<feature type="domain" description="Phosphoribosyltransferase" evidence="1">
    <location>
        <begin position="15"/>
        <end position="178"/>
    </location>
</feature>
<gene>
    <name evidence="2" type="ORF">IQ260_21175</name>
</gene>
<dbReference type="AlphaFoldDB" id="A0A928ZX76"/>
<dbReference type="SUPFAM" id="SSF53271">
    <property type="entry name" value="PRTase-like"/>
    <property type="match status" value="1"/>
</dbReference>
<dbReference type="EMBL" id="JADEXP010000242">
    <property type="protein sequence ID" value="MBE9069161.1"/>
    <property type="molecule type" value="Genomic_DNA"/>
</dbReference>
<evidence type="ECO:0000313" key="2">
    <source>
        <dbReference type="EMBL" id="MBE9069161.1"/>
    </source>
</evidence>
<protein>
    <submittedName>
        <fullName evidence="2">Phosphoribosyltransferase</fullName>
    </submittedName>
</protein>
<evidence type="ECO:0000313" key="3">
    <source>
        <dbReference type="Proteomes" id="UP000615026"/>
    </source>
</evidence>
<dbReference type="Gene3D" id="3.40.50.2020">
    <property type="match status" value="1"/>
</dbReference>
<dbReference type="InterPro" id="IPR000836">
    <property type="entry name" value="PRTase_dom"/>
</dbReference>
<proteinExistence type="predicted"/>
<name>A0A928ZX76_LEPEC</name>
<keyword evidence="3" id="KW-1185">Reference proteome</keyword>
<dbReference type="Gene3D" id="3.30.1310.20">
    <property type="entry name" value="PRTase-like"/>
    <property type="match status" value="1"/>
</dbReference>
<evidence type="ECO:0000259" key="1">
    <source>
        <dbReference type="Pfam" id="PF00156"/>
    </source>
</evidence>
<keyword evidence="2" id="KW-0328">Glycosyltransferase</keyword>
<dbReference type="Pfam" id="PF00156">
    <property type="entry name" value="Pribosyltran"/>
    <property type="match status" value="1"/>
</dbReference>
<sequence length="225" mass="25132">MTTRFRDRTEAGQQLAQQLKTYANRPAVVLALPRGGVPIAYEIAQELNLPLDLCLVRKLGEPGHRENAIGAIAADGIRVLNYRVIRGLGISQQTLQTITAQEQQELERRDRAYRSHCPRVAVHDRTVILVDDGLATGATMRAAVMWVRSQQPNLLIIAVPIASKVAYQQLKAQVDRLVCLYIPNQLYAIGRWYDNFTQVTDRQVCTLLAGHSPSSHRENIKEATA</sequence>
<organism evidence="2 3">
    <name type="scientific">Leptolyngbya cf. ectocarpi LEGE 11479</name>
    <dbReference type="NCBI Taxonomy" id="1828722"/>
    <lineage>
        <taxon>Bacteria</taxon>
        <taxon>Bacillati</taxon>
        <taxon>Cyanobacteriota</taxon>
        <taxon>Cyanophyceae</taxon>
        <taxon>Leptolyngbyales</taxon>
        <taxon>Leptolyngbyaceae</taxon>
        <taxon>Leptolyngbya group</taxon>
        <taxon>Leptolyngbya</taxon>
    </lineage>
</organism>